<dbReference type="GO" id="GO:0016791">
    <property type="term" value="F:phosphatase activity"/>
    <property type="evidence" value="ECO:0007669"/>
    <property type="project" value="TreeGrafter"/>
</dbReference>
<dbReference type="SMART" id="SM00855">
    <property type="entry name" value="PGAM"/>
    <property type="match status" value="1"/>
</dbReference>
<accession>A0A382QPL1</accession>
<dbReference type="PANTHER" id="PTHR48100:SF1">
    <property type="entry name" value="HISTIDINE PHOSPHATASE FAMILY PROTEIN-RELATED"/>
    <property type="match status" value="1"/>
</dbReference>
<dbReference type="InterPro" id="IPR029033">
    <property type="entry name" value="His_PPase_superfam"/>
</dbReference>
<proteinExistence type="predicted"/>
<name>A0A382QPL1_9ZZZZ</name>
<dbReference type="Gene3D" id="3.40.50.1240">
    <property type="entry name" value="Phosphoglycerate mutase-like"/>
    <property type="match status" value="1"/>
</dbReference>
<reference evidence="1" key="1">
    <citation type="submission" date="2018-05" db="EMBL/GenBank/DDBJ databases">
        <authorList>
            <person name="Lanie J.A."/>
            <person name="Ng W.-L."/>
            <person name="Kazmierczak K.M."/>
            <person name="Andrzejewski T.M."/>
            <person name="Davidsen T.M."/>
            <person name="Wayne K.J."/>
            <person name="Tettelin H."/>
            <person name="Glass J.I."/>
            <person name="Rusch D."/>
            <person name="Podicherti R."/>
            <person name="Tsui H.-C.T."/>
            <person name="Winkler M.E."/>
        </authorList>
    </citation>
    <scope>NUCLEOTIDE SEQUENCE</scope>
</reference>
<evidence type="ECO:0008006" key="2">
    <source>
        <dbReference type="Google" id="ProtNLM"/>
    </source>
</evidence>
<dbReference type="EMBL" id="UINC01115328">
    <property type="protein sequence ID" value="SVC86271.1"/>
    <property type="molecule type" value="Genomic_DNA"/>
</dbReference>
<protein>
    <recommendedName>
        <fullName evidence="2">Histidine phosphatase family protein</fullName>
    </recommendedName>
</protein>
<dbReference type="SUPFAM" id="SSF53254">
    <property type="entry name" value="Phosphoglycerate mutase-like"/>
    <property type="match status" value="1"/>
</dbReference>
<sequence>MTTAPITRWWWVRHAPVTSNQNCLYGASDMPAEINAPEIFHALACLLPENAICVHSSLRRTKQTLDAIVAAGLSSPDPLVEPDLAEQNFGDWQGHPYADIPGLAAPHHHRFWFTTADHRPPGGESYIDLSSRVVEVIKRLTKKYLGRDIIAVAHGGPIRAALGHALGLRPSDCLGFETENLSVTRIDHEPGPGVGRDWRIRYTNLVPR</sequence>
<gene>
    <name evidence="1" type="ORF">METZ01_LOCUS339125</name>
</gene>
<dbReference type="InterPro" id="IPR013078">
    <property type="entry name" value="His_Pase_superF_clade-1"/>
</dbReference>
<dbReference type="PANTHER" id="PTHR48100">
    <property type="entry name" value="BROAD-SPECIFICITY PHOSPHATASE YOR283W-RELATED"/>
    <property type="match status" value="1"/>
</dbReference>
<evidence type="ECO:0000313" key="1">
    <source>
        <dbReference type="EMBL" id="SVC86271.1"/>
    </source>
</evidence>
<dbReference type="GO" id="GO:0005737">
    <property type="term" value="C:cytoplasm"/>
    <property type="evidence" value="ECO:0007669"/>
    <property type="project" value="TreeGrafter"/>
</dbReference>
<dbReference type="CDD" id="cd07067">
    <property type="entry name" value="HP_PGM_like"/>
    <property type="match status" value="1"/>
</dbReference>
<organism evidence="1">
    <name type="scientific">marine metagenome</name>
    <dbReference type="NCBI Taxonomy" id="408172"/>
    <lineage>
        <taxon>unclassified sequences</taxon>
        <taxon>metagenomes</taxon>
        <taxon>ecological metagenomes</taxon>
    </lineage>
</organism>
<dbReference type="AlphaFoldDB" id="A0A382QPL1"/>
<dbReference type="Pfam" id="PF00300">
    <property type="entry name" value="His_Phos_1"/>
    <property type="match status" value="1"/>
</dbReference>
<dbReference type="InterPro" id="IPR050275">
    <property type="entry name" value="PGM_Phosphatase"/>
</dbReference>